<dbReference type="NCBIfam" id="TIGR02868">
    <property type="entry name" value="CydC"/>
    <property type="match status" value="1"/>
</dbReference>
<dbReference type="PROSITE" id="PS00211">
    <property type="entry name" value="ABC_TRANSPORTER_1"/>
    <property type="match status" value="1"/>
</dbReference>
<dbReference type="InterPro" id="IPR014223">
    <property type="entry name" value="ABC_CydC/D"/>
</dbReference>
<evidence type="ECO:0000256" key="4">
    <source>
        <dbReference type="ARBA" id="ARBA00022741"/>
    </source>
</evidence>
<dbReference type="PANTHER" id="PTHR43394:SF1">
    <property type="entry name" value="ATP-BINDING CASSETTE SUB-FAMILY B MEMBER 10, MITOCHONDRIAL"/>
    <property type="match status" value="1"/>
</dbReference>
<name>A0ABV7X022_9HYPH</name>
<keyword evidence="12" id="KW-1185">Reference proteome</keyword>
<keyword evidence="6 8" id="KW-1133">Transmembrane helix</keyword>
<evidence type="ECO:0000256" key="1">
    <source>
        <dbReference type="ARBA" id="ARBA00004651"/>
    </source>
</evidence>
<feature type="transmembrane region" description="Helical" evidence="8">
    <location>
        <begin position="242"/>
        <end position="265"/>
    </location>
</feature>
<feature type="transmembrane region" description="Helical" evidence="8">
    <location>
        <begin position="277"/>
        <end position="296"/>
    </location>
</feature>
<evidence type="ECO:0000259" key="9">
    <source>
        <dbReference type="PROSITE" id="PS50893"/>
    </source>
</evidence>
<sequence length="550" mass="56672">MKALLAFAPLFLRRSRAWLLALLLSLITLLAGTALLGTSGWFITATALTTAGLAFNLFVPSSLVRGFSFIRIVARYGERLVGHDATLRLLSDLRGWLFARLFPRLPLPDRSIRHGDLVSRLTADIDALDTAFLVAIGPWLSALLVGAGMTALLAVLLPGAALAYGLAMGGALVAVPAAMVLCGRGAGRASVEAGAEMRMAVLDGVAGHADLVVLGALGSAARRFDATTAFASGQRRRLGRQAALGGLAVQGLGAVALVGTLWAGLVAVEAGALEGPVMAGLLLAVLGSFEVTGTIVRSVGKATAAMAAAERLTALAELPAPVQEPASPQPLPRAGAIAFEEVTFAYPGLPPVLEELSLTVAPSERVAIAGPSGIGKSTLLRLLLRLADPQAGRIGIGGVALTALRSADIHAHMALLSQDSPVFIDTIRNNLLIGRAGAAEDDLWAALADAQLAGHVASLPQGLDTVVGEAGRTLSAGQARRLCLARALLSKAPVLLLDEPTHALDRDTEIAFFRVLAAAATGRTVIMVTHAAIPEGTVDRILTLRDGKLV</sequence>
<evidence type="ECO:0000256" key="8">
    <source>
        <dbReference type="SAM" id="Phobius"/>
    </source>
</evidence>
<dbReference type="SUPFAM" id="SSF52540">
    <property type="entry name" value="P-loop containing nucleoside triphosphate hydrolases"/>
    <property type="match status" value="1"/>
</dbReference>
<evidence type="ECO:0000313" key="11">
    <source>
        <dbReference type="EMBL" id="MFC3704542.1"/>
    </source>
</evidence>
<feature type="domain" description="ABC transmembrane type-1" evidence="10">
    <location>
        <begin position="19"/>
        <end position="304"/>
    </location>
</feature>
<organism evidence="11 12">
    <name type="scientific">Devosia honganensis</name>
    <dbReference type="NCBI Taxonomy" id="1610527"/>
    <lineage>
        <taxon>Bacteria</taxon>
        <taxon>Pseudomonadati</taxon>
        <taxon>Pseudomonadota</taxon>
        <taxon>Alphaproteobacteria</taxon>
        <taxon>Hyphomicrobiales</taxon>
        <taxon>Devosiaceae</taxon>
        <taxon>Devosia</taxon>
    </lineage>
</organism>
<feature type="domain" description="ABC transporter" evidence="9">
    <location>
        <begin position="337"/>
        <end position="550"/>
    </location>
</feature>
<dbReference type="SMART" id="SM00382">
    <property type="entry name" value="AAA"/>
    <property type="match status" value="1"/>
</dbReference>
<comment type="similarity">
    <text evidence="2">Belongs to the ABC transporter superfamily.</text>
</comment>
<dbReference type="PANTHER" id="PTHR43394">
    <property type="entry name" value="ATP-DEPENDENT PERMEASE MDL1, MITOCHONDRIAL"/>
    <property type="match status" value="1"/>
</dbReference>
<evidence type="ECO:0000256" key="7">
    <source>
        <dbReference type="ARBA" id="ARBA00023136"/>
    </source>
</evidence>
<comment type="caution">
    <text evidence="11">The sequence shown here is derived from an EMBL/GenBank/DDBJ whole genome shotgun (WGS) entry which is preliminary data.</text>
</comment>
<dbReference type="InterPro" id="IPR017871">
    <property type="entry name" value="ABC_transporter-like_CS"/>
</dbReference>
<evidence type="ECO:0000313" key="12">
    <source>
        <dbReference type="Proteomes" id="UP001595613"/>
    </source>
</evidence>
<comment type="subcellular location">
    <subcellularLocation>
        <location evidence="1">Cell membrane</location>
        <topology evidence="1">Multi-pass membrane protein</topology>
    </subcellularLocation>
</comment>
<dbReference type="Pfam" id="PF00005">
    <property type="entry name" value="ABC_tran"/>
    <property type="match status" value="1"/>
</dbReference>
<evidence type="ECO:0000256" key="6">
    <source>
        <dbReference type="ARBA" id="ARBA00022989"/>
    </source>
</evidence>
<keyword evidence="3 8" id="KW-0812">Transmembrane</keyword>
<keyword evidence="4" id="KW-0547">Nucleotide-binding</keyword>
<feature type="transmembrane region" description="Helical" evidence="8">
    <location>
        <begin position="130"/>
        <end position="155"/>
    </location>
</feature>
<dbReference type="InterPro" id="IPR003439">
    <property type="entry name" value="ABC_transporter-like_ATP-bd"/>
</dbReference>
<dbReference type="Gene3D" id="3.40.50.300">
    <property type="entry name" value="P-loop containing nucleotide triphosphate hydrolases"/>
    <property type="match status" value="1"/>
</dbReference>
<protein>
    <submittedName>
        <fullName evidence="11">Thiol reductant ABC exporter subunit CydC</fullName>
    </submittedName>
</protein>
<dbReference type="Proteomes" id="UP001595613">
    <property type="component" value="Unassembled WGS sequence"/>
</dbReference>
<feature type="transmembrane region" description="Helical" evidence="8">
    <location>
        <begin position="161"/>
        <end position="182"/>
    </location>
</feature>
<dbReference type="SUPFAM" id="SSF90123">
    <property type="entry name" value="ABC transporter transmembrane region"/>
    <property type="match status" value="1"/>
</dbReference>
<accession>A0ABV7X022</accession>
<feature type="transmembrane region" description="Helical" evidence="8">
    <location>
        <begin position="41"/>
        <end position="59"/>
    </location>
</feature>
<proteinExistence type="inferred from homology"/>
<keyword evidence="5" id="KW-0067">ATP-binding</keyword>
<dbReference type="PROSITE" id="PS50929">
    <property type="entry name" value="ABC_TM1F"/>
    <property type="match status" value="1"/>
</dbReference>
<gene>
    <name evidence="11" type="primary">cydC</name>
    <name evidence="11" type="ORF">ACFOOL_07215</name>
</gene>
<dbReference type="InterPro" id="IPR011527">
    <property type="entry name" value="ABC1_TM_dom"/>
</dbReference>
<dbReference type="EMBL" id="JBHRYD010000005">
    <property type="protein sequence ID" value="MFC3704542.1"/>
    <property type="molecule type" value="Genomic_DNA"/>
</dbReference>
<evidence type="ECO:0000256" key="3">
    <source>
        <dbReference type="ARBA" id="ARBA00022692"/>
    </source>
</evidence>
<evidence type="ECO:0000256" key="2">
    <source>
        <dbReference type="ARBA" id="ARBA00005417"/>
    </source>
</evidence>
<dbReference type="InterPro" id="IPR039421">
    <property type="entry name" value="Type_1_exporter"/>
</dbReference>
<dbReference type="InterPro" id="IPR036640">
    <property type="entry name" value="ABC1_TM_sf"/>
</dbReference>
<keyword evidence="7 8" id="KW-0472">Membrane</keyword>
<reference evidence="12" key="1">
    <citation type="journal article" date="2019" name="Int. J. Syst. Evol. Microbiol.">
        <title>The Global Catalogue of Microorganisms (GCM) 10K type strain sequencing project: providing services to taxonomists for standard genome sequencing and annotation.</title>
        <authorList>
            <consortium name="The Broad Institute Genomics Platform"/>
            <consortium name="The Broad Institute Genome Sequencing Center for Infectious Disease"/>
            <person name="Wu L."/>
            <person name="Ma J."/>
        </authorList>
    </citation>
    <scope>NUCLEOTIDE SEQUENCE [LARGE SCALE GENOMIC DNA]</scope>
    <source>
        <strain evidence="12">KCTC 42281</strain>
    </source>
</reference>
<dbReference type="InterPro" id="IPR027417">
    <property type="entry name" value="P-loop_NTPase"/>
</dbReference>
<dbReference type="Gene3D" id="1.20.1560.10">
    <property type="entry name" value="ABC transporter type 1, transmembrane domain"/>
    <property type="match status" value="1"/>
</dbReference>
<evidence type="ECO:0000259" key="10">
    <source>
        <dbReference type="PROSITE" id="PS50929"/>
    </source>
</evidence>
<dbReference type="RefSeq" id="WP_380096235.1">
    <property type="nucleotide sequence ID" value="NZ_JBHRYD010000005.1"/>
</dbReference>
<dbReference type="PROSITE" id="PS50893">
    <property type="entry name" value="ABC_TRANSPORTER_2"/>
    <property type="match status" value="1"/>
</dbReference>
<evidence type="ECO:0000256" key="5">
    <source>
        <dbReference type="ARBA" id="ARBA00022840"/>
    </source>
</evidence>
<dbReference type="InterPro" id="IPR003593">
    <property type="entry name" value="AAA+_ATPase"/>
</dbReference>